<feature type="non-terminal residue" evidence="14">
    <location>
        <position position="1"/>
    </location>
</feature>
<evidence type="ECO:0000256" key="10">
    <source>
        <dbReference type="ARBA" id="ARBA00024686"/>
    </source>
</evidence>
<dbReference type="GO" id="GO:0098552">
    <property type="term" value="C:side of membrane"/>
    <property type="evidence" value="ECO:0007669"/>
    <property type="project" value="UniProtKB-KW"/>
</dbReference>
<comment type="caution">
    <text evidence="14">The sequence shown here is derived from an EMBL/GenBank/DDBJ whole genome shotgun (WGS) entry which is preliminary data.</text>
</comment>
<evidence type="ECO:0000256" key="2">
    <source>
        <dbReference type="ARBA" id="ARBA00007843"/>
    </source>
</evidence>
<dbReference type="Gene3D" id="2.30.180.10">
    <property type="entry name" value="FAS1 domain"/>
    <property type="match status" value="1"/>
</dbReference>
<evidence type="ECO:0000256" key="11">
    <source>
        <dbReference type="SAM" id="MobiDB-lite"/>
    </source>
</evidence>
<keyword evidence="15" id="KW-1185">Reference proteome</keyword>
<evidence type="ECO:0000256" key="6">
    <source>
        <dbReference type="ARBA" id="ARBA00022974"/>
    </source>
</evidence>
<keyword evidence="12" id="KW-1133">Transmembrane helix</keyword>
<feature type="compositionally biased region" description="Acidic residues" evidence="11">
    <location>
        <begin position="283"/>
        <end position="295"/>
    </location>
</feature>
<dbReference type="InterPro" id="IPR036378">
    <property type="entry name" value="FAS1_dom_sf"/>
</dbReference>
<feature type="transmembrane region" description="Helical" evidence="12">
    <location>
        <begin position="45"/>
        <end position="67"/>
    </location>
</feature>
<keyword evidence="5" id="KW-0732">Signal</keyword>
<protein>
    <recommendedName>
        <fullName evidence="13">FAS1 domain-containing protein</fullName>
    </recommendedName>
</protein>
<evidence type="ECO:0000313" key="14">
    <source>
        <dbReference type="EMBL" id="MBA0636210.1"/>
    </source>
</evidence>
<feature type="transmembrane region" description="Helical" evidence="12">
    <location>
        <begin position="305"/>
        <end position="323"/>
    </location>
</feature>
<evidence type="ECO:0000256" key="4">
    <source>
        <dbReference type="ARBA" id="ARBA00022622"/>
    </source>
</evidence>
<feature type="compositionally biased region" description="Low complexity" evidence="11">
    <location>
        <begin position="230"/>
        <end position="245"/>
    </location>
</feature>
<comment type="function">
    <text evidence="10">May be a cell surface adhesion protein.</text>
</comment>
<evidence type="ECO:0000256" key="9">
    <source>
        <dbReference type="ARBA" id="ARBA00023288"/>
    </source>
</evidence>
<evidence type="ECO:0000313" key="15">
    <source>
        <dbReference type="Proteomes" id="UP000593561"/>
    </source>
</evidence>
<keyword evidence="8" id="KW-0325">Glycoprotein</keyword>
<dbReference type="FunFam" id="2.30.180.10:FF:000015">
    <property type="entry name" value="Fasciclin-like arabinogalactan protein 3"/>
    <property type="match status" value="1"/>
</dbReference>
<feature type="domain" description="FAS1" evidence="13">
    <location>
        <begin position="64"/>
        <end position="195"/>
    </location>
</feature>
<keyword evidence="3" id="KW-1003">Cell membrane</keyword>
<evidence type="ECO:0000256" key="3">
    <source>
        <dbReference type="ARBA" id="ARBA00022475"/>
    </source>
</evidence>
<dbReference type="Proteomes" id="UP000593561">
    <property type="component" value="Unassembled WGS sequence"/>
</dbReference>
<keyword evidence="9" id="KW-0449">Lipoprotein</keyword>
<keyword evidence="6" id="KW-0654">Proteoglycan</keyword>
<keyword evidence="4" id="KW-0336">GPI-anchor</keyword>
<dbReference type="Pfam" id="PF02469">
    <property type="entry name" value="Fasciclin"/>
    <property type="match status" value="1"/>
</dbReference>
<feature type="compositionally biased region" description="Acidic residues" evidence="11">
    <location>
        <begin position="246"/>
        <end position="256"/>
    </location>
</feature>
<comment type="subcellular location">
    <subcellularLocation>
        <location evidence="1">Cell membrane</location>
        <topology evidence="1">Lipid-anchor</topology>
        <topology evidence="1">GPI-anchor</topology>
    </subcellularLocation>
</comment>
<organism evidence="14 15">
    <name type="scientific">Gossypium davidsonii</name>
    <name type="common">Davidson's cotton</name>
    <name type="synonym">Gossypium klotzschianum subsp. davidsonii</name>
    <dbReference type="NCBI Taxonomy" id="34287"/>
    <lineage>
        <taxon>Eukaryota</taxon>
        <taxon>Viridiplantae</taxon>
        <taxon>Streptophyta</taxon>
        <taxon>Embryophyta</taxon>
        <taxon>Tracheophyta</taxon>
        <taxon>Spermatophyta</taxon>
        <taxon>Magnoliopsida</taxon>
        <taxon>eudicotyledons</taxon>
        <taxon>Gunneridae</taxon>
        <taxon>Pentapetalae</taxon>
        <taxon>rosids</taxon>
        <taxon>malvids</taxon>
        <taxon>Malvales</taxon>
        <taxon>Malvaceae</taxon>
        <taxon>Malvoideae</taxon>
        <taxon>Gossypium</taxon>
    </lineage>
</organism>
<name>A0A7J8TDG3_GOSDV</name>
<dbReference type="InterPro" id="IPR000782">
    <property type="entry name" value="FAS1_domain"/>
</dbReference>
<evidence type="ECO:0000259" key="13">
    <source>
        <dbReference type="PROSITE" id="PS50213"/>
    </source>
</evidence>
<dbReference type="SUPFAM" id="SSF82153">
    <property type="entry name" value="FAS1 domain"/>
    <property type="match status" value="1"/>
</dbReference>
<feature type="region of interest" description="Disordered" evidence="11">
    <location>
        <begin position="221"/>
        <end position="304"/>
    </location>
</feature>
<comment type="similarity">
    <text evidence="2">Belongs to the fasciclin-like AGP family.</text>
</comment>
<dbReference type="PANTHER" id="PTHR32382:SF6">
    <property type="entry name" value="FASCICLIN-LIKE ARABINOGALACTAN PROTEIN 14"/>
    <property type="match status" value="1"/>
</dbReference>
<proteinExistence type="inferred from homology"/>
<evidence type="ECO:0000256" key="12">
    <source>
        <dbReference type="SAM" id="Phobius"/>
    </source>
</evidence>
<evidence type="ECO:0000256" key="1">
    <source>
        <dbReference type="ARBA" id="ARBA00004609"/>
    </source>
</evidence>
<feature type="compositionally biased region" description="Low complexity" evidence="11">
    <location>
        <begin position="257"/>
        <end position="270"/>
    </location>
</feature>
<dbReference type="PROSITE" id="PS50213">
    <property type="entry name" value="FAS1"/>
    <property type="match status" value="1"/>
</dbReference>
<gene>
    <name evidence="14" type="ORF">Godav_029031</name>
</gene>
<evidence type="ECO:0000256" key="7">
    <source>
        <dbReference type="ARBA" id="ARBA00023136"/>
    </source>
</evidence>
<keyword evidence="12" id="KW-0812">Transmembrane</keyword>
<sequence length="324" mass="34523">IDKWKAEVKTWLEGPGRREGTRNVGRFRAVQPPEMGVSANANTGAFLLFFIAAILLALSTTCTALNITKSLAPYSDYSTLSDLFRKTKLTDAINRRQTITILALDNSSIQSITDRSSDELRKILMNHIILDYYDRQKIQKLGKKSALLTTLYQTTGSAINQQGFVNITRIARGEVVFGSAVKGAPLVGKLLGSVISQPFNLSVLHISTPIVAPGFGDAILAPPPPPGSSKPPAAAPKKSPSSPGPSEEEEDEDEAESPSPSESPAESPKAGKAKAKSRSESPPEPDSDEDDDAEEPTSSASSRVVWLRVGVAAVIGLIASLVAF</sequence>
<evidence type="ECO:0000256" key="8">
    <source>
        <dbReference type="ARBA" id="ARBA00023180"/>
    </source>
</evidence>
<reference evidence="14 15" key="1">
    <citation type="journal article" date="2019" name="Genome Biol. Evol.">
        <title>Insights into the evolution of the New World diploid cottons (Gossypium, subgenus Houzingenia) based on genome sequencing.</title>
        <authorList>
            <person name="Grover C.E."/>
            <person name="Arick M.A. 2nd"/>
            <person name="Thrash A."/>
            <person name="Conover J.L."/>
            <person name="Sanders W.S."/>
            <person name="Peterson D.G."/>
            <person name="Frelichowski J.E."/>
            <person name="Scheffler J.A."/>
            <person name="Scheffler B.E."/>
            <person name="Wendel J.F."/>
        </authorList>
    </citation>
    <scope>NUCLEOTIDE SEQUENCE [LARGE SCALE GENOMIC DNA]</scope>
    <source>
        <strain evidence="14">27</strain>
        <tissue evidence="14">Leaf</tissue>
    </source>
</reference>
<dbReference type="GO" id="GO:0005886">
    <property type="term" value="C:plasma membrane"/>
    <property type="evidence" value="ECO:0007669"/>
    <property type="project" value="UniProtKB-SubCell"/>
</dbReference>
<dbReference type="PANTHER" id="PTHR32382">
    <property type="entry name" value="FASCICLIN-LIKE ARABINOGALACTAN PROTEIN"/>
    <property type="match status" value="1"/>
</dbReference>
<accession>A0A7J8TDG3</accession>
<dbReference type="AlphaFoldDB" id="A0A7J8TDG3"/>
<dbReference type="EMBL" id="JABFAC010244893">
    <property type="protein sequence ID" value="MBA0636210.1"/>
    <property type="molecule type" value="Genomic_DNA"/>
</dbReference>
<keyword evidence="7 12" id="KW-0472">Membrane</keyword>
<dbReference type="InterPro" id="IPR033254">
    <property type="entry name" value="Plant_FLA"/>
</dbReference>
<evidence type="ECO:0000256" key="5">
    <source>
        <dbReference type="ARBA" id="ARBA00022729"/>
    </source>
</evidence>